<feature type="transmembrane region" description="Helical" evidence="2">
    <location>
        <begin position="237"/>
        <end position="259"/>
    </location>
</feature>
<feature type="region of interest" description="Disordered" evidence="1">
    <location>
        <begin position="100"/>
        <end position="170"/>
    </location>
</feature>
<feature type="region of interest" description="Disordered" evidence="1">
    <location>
        <begin position="1"/>
        <end position="78"/>
    </location>
</feature>
<dbReference type="Proteomes" id="UP000253664">
    <property type="component" value="Unassembled WGS sequence"/>
</dbReference>
<keyword evidence="2" id="KW-0472">Membrane</keyword>
<sequence length="886" mass="97498">MDKQATNDATSPPTTTTTTTPPPSPSASCRDLPPTNNPPPPQQALPSSSAASSEPCLRFPRPQGNRHLANWVSASDPDIMLSVSVPDDTDLAESSYELINGTDSESQDGNYTESVADSVGSLEPRRPDDVHSLDGTEDTYDGDSLPGDDDGAFAQPLNQGTGHSADEARSRNSLEYTQHSLGTPSILTPDTSRLLQGQSIPVGEYEEGDLIGLSEWLTVPEWMACFSRFGARVCHCLILEGLPTIALTCIILALITTLFSPHAQDATSPASAVVPAAMTAAPAPLIASTAQATTRSRPRPSPLGGMGLISLDDDDEADDWLLGPKKQRISFSPITHTDILVHVPADVKQNWLAKDCLAVSAIRQGHQVETTSSPVDEGILLRFPRKEAYGVVDLSLEATCRPRVQRLIEVHFSKGIVEEALEMTRNLAHDISYLVPAAAQEAERCLEGARRWCLGAVSDSFGNNVISLSDDLLRGFGNFMDDLLHGFGNFMDDLLHGYGNFMARQWMKDGAKRALDRLRVASERFPQRTAERATVQLRQVQARLQLSLLRAQVSAKIWWLGATGRKEEHDDYRRKAADYLSKKLATAREAWQRHEKPQPPAARFWSAWRSPCKCQGGRGKRPVSDRSDSNYPEYRKRESRRRIESMTSTEVPEAKVDETKAADEAQVGEKKAQTGLQDEPRDDKPVTSSAVFSMFGGGAKKEKKEEERGDNSGSAKAQREAAEAAKGDEDEVEASEDVHFEPVIKLTEKVETKTNEESEDQVFKMRAKLFKFVKESSEWKERGTGDVRLLKHKENGKTRLVMRRDKTLKVCANHYIVPEMKLSPNVGSDRSWVWNAAADVSEGEPEAVTLAIRFANSDNANLFKDAFLKAQKDNEELFKDAGASSA</sequence>
<protein>
    <recommendedName>
        <fullName evidence="3">RanBD1 domain-containing protein</fullName>
    </recommendedName>
</protein>
<dbReference type="InterPro" id="IPR045256">
    <property type="entry name" value="RanBP1_RanBD"/>
</dbReference>
<proteinExistence type="predicted"/>
<reference evidence="4 5" key="1">
    <citation type="journal article" date="2015" name="BMC Genomics">
        <title>Insights from the genome of Ophiocordyceps polyrhachis-furcata to pathogenicity and host specificity in insect fungi.</title>
        <authorList>
            <person name="Wichadakul D."/>
            <person name="Kobmoo N."/>
            <person name="Ingsriswang S."/>
            <person name="Tangphatsornruang S."/>
            <person name="Chantasingh D."/>
            <person name="Luangsa-ard J.J."/>
            <person name="Eurwilaichitr L."/>
        </authorList>
    </citation>
    <scope>NUCLEOTIDE SEQUENCE [LARGE SCALE GENOMIC DNA]</scope>
    <source>
        <strain evidence="4 5">BCC 54312</strain>
    </source>
</reference>
<keyword evidence="5" id="KW-1185">Reference proteome</keyword>
<dbReference type="SMART" id="SM00160">
    <property type="entry name" value="RanBD"/>
    <property type="match status" value="1"/>
</dbReference>
<feature type="region of interest" description="Disordered" evidence="1">
    <location>
        <begin position="613"/>
        <end position="739"/>
    </location>
</feature>
<keyword evidence="2" id="KW-1133">Transmembrane helix</keyword>
<dbReference type="GO" id="GO:0005643">
    <property type="term" value="C:nuclear pore"/>
    <property type="evidence" value="ECO:0007669"/>
    <property type="project" value="TreeGrafter"/>
</dbReference>
<comment type="caution">
    <text evidence="4">The sequence shown here is derived from an EMBL/GenBank/DDBJ whole genome shotgun (WGS) entry which is preliminary data.</text>
</comment>
<feature type="compositionally biased region" description="Polar residues" evidence="1">
    <location>
        <begin position="101"/>
        <end position="115"/>
    </location>
</feature>
<evidence type="ECO:0000256" key="1">
    <source>
        <dbReference type="SAM" id="MobiDB-lite"/>
    </source>
</evidence>
<dbReference type="SUPFAM" id="SSF50729">
    <property type="entry name" value="PH domain-like"/>
    <property type="match status" value="1"/>
</dbReference>
<dbReference type="PANTHER" id="PTHR23138">
    <property type="entry name" value="RAN BINDING PROTEIN"/>
    <property type="match status" value="1"/>
</dbReference>
<name>A0A367KZL4_9HYPO</name>
<dbReference type="GO" id="GO:0005096">
    <property type="term" value="F:GTPase activator activity"/>
    <property type="evidence" value="ECO:0007669"/>
    <property type="project" value="TreeGrafter"/>
</dbReference>
<evidence type="ECO:0000259" key="3">
    <source>
        <dbReference type="PROSITE" id="PS50196"/>
    </source>
</evidence>
<dbReference type="Gene3D" id="2.30.29.30">
    <property type="entry name" value="Pleckstrin-homology domain (PH domain)/Phosphotyrosine-binding domain (PTB)"/>
    <property type="match status" value="1"/>
</dbReference>
<keyword evidence="2" id="KW-0812">Transmembrane</keyword>
<feature type="compositionally biased region" description="Basic and acidic residues" evidence="1">
    <location>
        <begin position="622"/>
        <end position="644"/>
    </location>
</feature>
<dbReference type="FunFam" id="2.30.29.30:FF:000254">
    <property type="entry name" value="Ran-specific GTPase-activating protein 1"/>
    <property type="match status" value="1"/>
</dbReference>
<dbReference type="OrthoDB" id="4925544at2759"/>
<dbReference type="STRING" id="1330021.A0A367KZL4"/>
<evidence type="ECO:0000313" key="5">
    <source>
        <dbReference type="Proteomes" id="UP000253664"/>
    </source>
</evidence>
<feature type="domain" description="RanBD1" evidence="3">
    <location>
        <begin position="739"/>
        <end position="876"/>
    </location>
</feature>
<dbReference type="GO" id="GO:0005737">
    <property type="term" value="C:cytoplasm"/>
    <property type="evidence" value="ECO:0007669"/>
    <property type="project" value="TreeGrafter"/>
</dbReference>
<accession>A0A367KZL4</accession>
<evidence type="ECO:0000256" key="2">
    <source>
        <dbReference type="SAM" id="Phobius"/>
    </source>
</evidence>
<dbReference type="InterPro" id="IPR045255">
    <property type="entry name" value="RanBP1-like"/>
</dbReference>
<feature type="compositionally biased region" description="Basic and acidic residues" evidence="1">
    <location>
        <begin position="123"/>
        <end position="134"/>
    </location>
</feature>
<gene>
    <name evidence="4" type="ORF">L249_1590</name>
</gene>
<dbReference type="InterPro" id="IPR011993">
    <property type="entry name" value="PH-like_dom_sf"/>
</dbReference>
<organism evidence="4 5">
    <name type="scientific">Ophiocordyceps polyrhachis-furcata BCC 54312</name>
    <dbReference type="NCBI Taxonomy" id="1330021"/>
    <lineage>
        <taxon>Eukaryota</taxon>
        <taxon>Fungi</taxon>
        <taxon>Dikarya</taxon>
        <taxon>Ascomycota</taxon>
        <taxon>Pezizomycotina</taxon>
        <taxon>Sordariomycetes</taxon>
        <taxon>Hypocreomycetidae</taxon>
        <taxon>Hypocreales</taxon>
        <taxon>Ophiocordycipitaceae</taxon>
        <taxon>Ophiocordyceps</taxon>
    </lineage>
</organism>
<dbReference type="GO" id="GO:0006913">
    <property type="term" value="P:nucleocytoplasmic transport"/>
    <property type="evidence" value="ECO:0007669"/>
    <property type="project" value="InterPro"/>
</dbReference>
<dbReference type="PANTHER" id="PTHR23138:SF87">
    <property type="entry name" value="E3 SUMO-PROTEIN LIGASE RANBP2"/>
    <property type="match status" value="1"/>
</dbReference>
<dbReference type="Pfam" id="PF00638">
    <property type="entry name" value="Ran_BP1"/>
    <property type="match status" value="1"/>
</dbReference>
<dbReference type="InterPro" id="IPR000156">
    <property type="entry name" value="Ran_bind_dom"/>
</dbReference>
<feature type="compositionally biased region" description="Low complexity" evidence="1">
    <location>
        <begin position="10"/>
        <end position="19"/>
    </location>
</feature>
<feature type="compositionally biased region" description="Acidic residues" evidence="1">
    <location>
        <begin position="135"/>
        <end position="151"/>
    </location>
</feature>
<dbReference type="EMBL" id="LKCN02000026">
    <property type="protein sequence ID" value="RCI07604.1"/>
    <property type="molecule type" value="Genomic_DNA"/>
</dbReference>
<dbReference type="PROSITE" id="PS50196">
    <property type="entry name" value="RANBD1"/>
    <property type="match status" value="1"/>
</dbReference>
<dbReference type="CDD" id="cd13179">
    <property type="entry name" value="RanBD_RanBP1"/>
    <property type="match status" value="1"/>
</dbReference>
<feature type="compositionally biased region" description="Basic and acidic residues" evidence="1">
    <location>
        <begin position="652"/>
        <end position="685"/>
    </location>
</feature>
<dbReference type="AlphaFoldDB" id="A0A367KZL4"/>
<feature type="compositionally biased region" description="Basic and acidic residues" evidence="1">
    <location>
        <begin position="717"/>
        <end position="727"/>
    </location>
</feature>
<feature type="compositionally biased region" description="Basic and acidic residues" evidence="1">
    <location>
        <begin position="699"/>
        <end position="710"/>
    </location>
</feature>
<evidence type="ECO:0000313" key="4">
    <source>
        <dbReference type="EMBL" id="RCI07604.1"/>
    </source>
</evidence>
<feature type="compositionally biased region" description="Low complexity" evidence="1">
    <location>
        <begin position="44"/>
        <end position="53"/>
    </location>
</feature>